<evidence type="ECO:0000256" key="1">
    <source>
        <dbReference type="SAM" id="MobiDB-lite"/>
    </source>
</evidence>
<protein>
    <submittedName>
        <fullName evidence="4">TIGR02679 family protein</fullName>
    </submittedName>
</protein>
<feature type="region of interest" description="Disordered" evidence="1">
    <location>
        <begin position="1"/>
        <end position="31"/>
    </location>
</feature>
<dbReference type="Pfam" id="PF11796">
    <property type="entry name" value="DUF3323"/>
    <property type="match status" value="1"/>
</dbReference>
<name>A0ABT0X6D4_9ACTN</name>
<feature type="compositionally biased region" description="Basic and acidic residues" evidence="1">
    <location>
        <begin position="1"/>
        <end position="12"/>
    </location>
</feature>
<gene>
    <name evidence="4" type="ORF">M1E25_12130</name>
</gene>
<dbReference type="InterPro" id="IPR013495">
    <property type="entry name" value="CHP02679"/>
</dbReference>
<evidence type="ECO:0000313" key="4">
    <source>
        <dbReference type="EMBL" id="MCM2578094.1"/>
    </source>
</evidence>
<dbReference type="NCBIfam" id="TIGR02679">
    <property type="entry name" value="TIGR02679 family protein"/>
    <property type="match status" value="1"/>
</dbReference>
<dbReference type="InterPro" id="IPR024466">
    <property type="entry name" value="CHP02679_N"/>
</dbReference>
<comment type="caution">
    <text evidence="4">The sequence shown here is derived from an EMBL/GenBank/DDBJ whole genome shotgun (WGS) entry which is preliminary data.</text>
</comment>
<evidence type="ECO:0000313" key="5">
    <source>
        <dbReference type="Proteomes" id="UP001167160"/>
    </source>
</evidence>
<evidence type="ECO:0000259" key="2">
    <source>
        <dbReference type="Pfam" id="PF09664"/>
    </source>
</evidence>
<organism evidence="4 5">
    <name type="scientific">Streptomyces meridianus</name>
    <dbReference type="NCBI Taxonomy" id="2938945"/>
    <lineage>
        <taxon>Bacteria</taxon>
        <taxon>Bacillati</taxon>
        <taxon>Actinomycetota</taxon>
        <taxon>Actinomycetes</taxon>
        <taxon>Kitasatosporales</taxon>
        <taxon>Streptomycetaceae</taxon>
        <taxon>Streptomyces</taxon>
    </lineage>
</organism>
<evidence type="ECO:0000259" key="3">
    <source>
        <dbReference type="Pfam" id="PF11796"/>
    </source>
</evidence>
<dbReference type="EMBL" id="JAMQGM010000025">
    <property type="protein sequence ID" value="MCM2578094.1"/>
    <property type="molecule type" value="Genomic_DNA"/>
</dbReference>
<proteinExistence type="predicted"/>
<feature type="domain" description="Conserved hypothetical protein CHP02679 N terminus" evidence="3">
    <location>
        <begin position="57"/>
        <end position="264"/>
    </location>
</feature>
<dbReference type="RefSeq" id="WP_251414003.1">
    <property type="nucleotide sequence ID" value="NZ_JAMQGM010000025.1"/>
</dbReference>
<dbReference type="Proteomes" id="UP001167160">
    <property type="component" value="Unassembled WGS sequence"/>
</dbReference>
<reference evidence="4" key="1">
    <citation type="journal article" date="2023" name="Int. J. Syst. Evol. Microbiol.">
        <title>Streptomyces meridianus sp. nov. isolated from brackish water of the Tagus estuary in Alcochete, Portugal.</title>
        <authorList>
            <person name="Santos J.D.N."/>
            <person name="Klimek D."/>
            <person name="Calusinska M."/>
            <person name="Lobo Da Cunha A."/>
            <person name="Catita J."/>
            <person name="Goncalves H."/>
            <person name="Gonzalez I."/>
            <person name="Reyes F."/>
            <person name="Lage O.M."/>
        </authorList>
    </citation>
    <scope>NUCLEOTIDE SEQUENCE</scope>
    <source>
        <strain evidence="4">MTZ3.1</strain>
    </source>
</reference>
<dbReference type="Pfam" id="PF09664">
    <property type="entry name" value="DUF2399"/>
    <property type="match status" value="1"/>
</dbReference>
<sequence>MSERGTNEREDTGGCSSSPRQPAAPVDRDRLTRLLGGPDLAWLIDRVRRRMARDEPLTGPVTLTAPTSAQRTAAERLLGRAPGAGHGLSVRLEAVDAVLRRSGVSPDGLGAAVTALTGPVTRLADVREREARAWREAYTPLDELVRTHRPQLGDWAERVVSDGLVRRLARTPQAAKNLLDNTAQALRRLPADPAVSMPVFSGATFGDAHALDDGTPLATLVLSGARALTGFPDGNGAEWRREAWASAGLLKDALSSTVLTLGLRGTPALDRLADEGEPAVLTLRQLTRQPPHTASAVVRVCENPAVLASAADALGTACPPLVCLQGQPSAAALTLLRHLNTHGSTLRYHGDFDWGGLRIASALLRRVPWHPWRYTAAEYRNAVAAAPLASPLTGTPTTAAWDPDLPAALTELGVRIEEETVLDDLLADLGH</sequence>
<feature type="domain" description="DUF2399" evidence="2">
    <location>
        <begin position="280"/>
        <end position="429"/>
    </location>
</feature>
<accession>A0ABT0X6D4</accession>
<keyword evidence="5" id="KW-1185">Reference proteome</keyword>
<dbReference type="InterPro" id="IPR024465">
    <property type="entry name" value="DUF2399"/>
</dbReference>